<dbReference type="EMBL" id="SPLM01000108">
    <property type="protein sequence ID" value="TMW60604.1"/>
    <property type="molecule type" value="Genomic_DNA"/>
</dbReference>
<organism evidence="3 4">
    <name type="scientific">Pythium oligandrum</name>
    <name type="common">Mycoparasitic fungus</name>
    <dbReference type="NCBI Taxonomy" id="41045"/>
    <lineage>
        <taxon>Eukaryota</taxon>
        <taxon>Sar</taxon>
        <taxon>Stramenopiles</taxon>
        <taxon>Oomycota</taxon>
        <taxon>Peronosporomycetes</taxon>
        <taxon>Pythiales</taxon>
        <taxon>Pythiaceae</taxon>
        <taxon>Pythium</taxon>
    </lineage>
</organism>
<accession>A0A8K1CCN5</accession>
<gene>
    <name evidence="3" type="ORF">Poli38472_000646</name>
</gene>
<keyword evidence="4" id="KW-1185">Reference proteome</keyword>
<evidence type="ECO:0000256" key="1">
    <source>
        <dbReference type="SAM" id="MobiDB-lite"/>
    </source>
</evidence>
<dbReference type="InterPro" id="IPR036871">
    <property type="entry name" value="PX_dom_sf"/>
</dbReference>
<dbReference type="OrthoDB" id="430293at2759"/>
<dbReference type="Proteomes" id="UP000794436">
    <property type="component" value="Unassembled WGS sequence"/>
</dbReference>
<dbReference type="CDD" id="cd06093">
    <property type="entry name" value="PX_domain"/>
    <property type="match status" value="1"/>
</dbReference>
<dbReference type="GO" id="GO:0035091">
    <property type="term" value="F:phosphatidylinositol binding"/>
    <property type="evidence" value="ECO:0007669"/>
    <property type="project" value="InterPro"/>
</dbReference>
<dbReference type="PROSITE" id="PS50195">
    <property type="entry name" value="PX"/>
    <property type="match status" value="1"/>
</dbReference>
<reference evidence="3" key="1">
    <citation type="submission" date="2019-03" db="EMBL/GenBank/DDBJ databases">
        <title>Long read genome sequence of the mycoparasitic Pythium oligandrum ATCC 38472 isolated from sugarbeet rhizosphere.</title>
        <authorList>
            <person name="Gaulin E."/>
        </authorList>
    </citation>
    <scope>NUCLEOTIDE SEQUENCE</scope>
    <source>
        <strain evidence="3">ATCC 38472_TT</strain>
    </source>
</reference>
<evidence type="ECO:0000259" key="2">
    <source>
        <dbReference type="PROSITE" id="PS50195"/>
    </source>
</evidence>
<feature type="compositionally biased region" description="Low complexity" evidence="1">
    <location>
        <begin position="270"/>
        <end position="280"/>
    </location>
</feature>
<name>A0A8K1CCN5_PYTOL</name>
<evidence type="ECO:0000313" key="3">
    <source>
        <dbReference type="EMBL" id="TMW60604.1"/>
    </source>
</evidence>
<protein>
    <recommendedName>
        <fullName evidence="2">PX domain-containing protein</fullName>
    </recommendedName>
</protein>
<dbReference type="Gene3D" id="3.30.1520.10">
    <property type="entry name" value="Phox-like domain"/>
    <property type="match status" value="1"/>
</dbReference>
<dbReference type="Pfam" id="PF00787">
    <property type="entry name" value="PX"/>
    <property type="match status" value="1"/>
</dbReference>
<feature type="region of interest" description="Disordered" evidence="1">
    <location>
        <begin position="243"/>
        <end position="288"/>
    </location>
</feature>
<proteinExistence type="predicted"/>
<dbReference type="SUPFAM" id="SSF64268">
    <property type="entry name" value="PX domain"/>
    <property type="match status" value="1"/>
</dbReference>
<comment type="caution">
    <text evidence="3">The sequence shown here is derived from an EMBL/GenBank/DDBJ whole genome shotgun (WGS) entry which is preliminary data.</text>
</comment>
<evidence type="ECO:0000313" key="4">
    <source>
        <dbReference type="Proteomes" id="UP000794436"/>
    </source>
</evidence>
<feature type="region of interest" description="Disordered" evidence="1">
    <location>
        <begin position="206"/>
        <end position="227"/>
    </location>
</feature>
<feature type="compositionally biased region" description="Basic and acidic residues" evidence="1">
    <location>
        <begin position="208"/>
        <end position="220"/>
    </location>
</feature>
<feature type="domain" description="PX" evidence="2">
    <location>
        <begin position="1"/>
        <end position="182"/>
    </location>
</feature>
<dbReference type="InterPro" id="IPR001683">
    <property type="entry name" value="PX_dom"/>
</dbReference>
<dbReference type="AlphaFoldDB" id="A0A8K1CCN5"/>
<sequence length="551" mass="60981">MRDSEPSSGRLSLSTLNQLDDPDRQVRIWLLSAADVKGTTFYRIAGRFQTSLQTWQVDRRYSEFLMLRDTLVKYFSRATDTCPGCLNYLHAIKSFSFPKKHMFVSKSRLVINYRIKALRSFMNLLASWSFSNSPKCPTCGGFAFEIVRNFVVEGAEPVGESNMSYIRDSFVVSTFTNADRRSSLSGTPLSLRGSFTPGSNVFLSQRQESARNRRLSHDRNTVGGGTTDANAVAYETFNDYLGQQPRLSKTSSGRSTINTPNHQDPVSDNGSGSSGSSSSSQDRKYGKVRSGSYNAYASLYPEPTKPKRAARAFSMSAVAVVPSSIPEKHTVRIDRTENDSYISLAASNTSVEPEEYMVMVPDNSVASSRQGPHQKQGYYDSFVDSYVSDSFADESLRFDGMPSDVVDKSDDELDVTGVDLGVKGKRPKASSADGLWQPWELAKYLGLHWGSDQLLCRLPTHTNSQTKIYCAAPPHTRATGEEIATRLLGTARASTVPALCIGPAAYYRSRRRFSHERVGAGSRVLDPFSVRFESQDPLSALNTSRNILCHP</sequence>
<feature type="compositionally biased region" description="Polar residues" evidence="1">
    <location>
        <begin position="245"/>
        <end position="269"/>
    </location>
</feature>